<evidence type="ECO:0000256" key="4">
    <source>
        <dbReference type="ARBA" id="ARBA00022741"/>
    </source>
</evidence>
<proteinExistence type="predicted"/>
<dbReference type="GO" id="GO:0004674">
    <property type="term" value="F:protein serine/threonine kinase activity"/>
    <property type="evidence" value="ECO:0007669"/>
    <property type="project" value="UniProtKB-KW"/>
</dbReference>
<keyword evidence="6" id="KW-0067">ATP-binding</keyword>
<reference evidence="13 14" key="1">
    <citation type="submission" date="2019-01" db="EMBL/GenBank/DDBJ databases">
        <title>Novel species of Nocardioides.</title>
        <authorList>
            <person name="Liu Q."/>
            <person name="Xin Y.-H."/>
        </authorList>
    </citation>
    <scope>NUCLEOTIDE SEQUENCE [LARGE SCALE GENOMIC DNA]</scope>
    <source>
        <strain evidence="13 14">CGMCC 4.6882</strain>
    </source>
</reference>
<dbReference type="PROSITE" id="PS51178">
    <property type="entry name" value="PASTA"/>
    <property type="match status" value="4"/>
</dbReference>
<dbReference type="Proteomes" id="UP000294071">
    <property type="component" value="Unassembled WGS sequence"/>
</dbReference>
<evidence type="ECO:0000256" key="6">
    <source>
        <dbReference type="ARBA" id="ARBA00022840"/>
    </source>
</evidence>
<dbReference type="CDD" id="cd14014">
    <property type="entry name" value="STKc_PknB_like"/>
    <property type="match status" value="1"/>
</dbReference>
<feature type="region of interest" description="Disordered" evidence="9">
    <location>
        <begin position="300"/>
        <end position="435"/>
    </location>
</feature>
<feature type="domain" description="PASTA" evidence="12">
    <location>
        <begin position="602"/>
        <end position="668"/>
    </location>
</feature>
<feature type="compositionally biased region" description="Low complexity" evidence="9">
    <location>
        <begin position="401"/>
        <end position="414"/>
    </location>
</feature>
<dbReference type="Gene3D" id="3.30.10.20">
    <property type="match status" value="4"/>
</dbReference>
<organism evidence="13 14">
    <name type="scientific">Nocardioides oleivorans</name>
    <dbReference type="NCBI Taxonomy" id="273676"/>
    <lineage>
        <taxon>Bacteria</taxon>
        <taxon>Bacillati</taxon>
        <taxon>Actinomycetota</taxon>
        <taxon>Actinomycetes</taxon>
        <taxon>Propionibacteriales</taxon>
        <taxon>Nocardioidaceae</taxon>
        <taxon>Nocardioides</taxon>
    </lineage>
</organism>
<keyword evidence="10" id="KW-0472">Membrane</keyword>
<sequence>MEPPEHARAQAPGSGDPLVGRLLDRRYRIGPRIARGGMASVYEATDTRLDRTVAVKVMHPGLGDDQEFAARFVREARAAARLNHPHVVGVYDQGDDTSAGQDTVFLVMEYVPGHTLRDVIRKESPMSPTRALVLLEPVVSALAAAHRAGLIHRDVKPENVLIADEAHGGRVKVADFGLAKAVSADTQHTATGGVLIGTVSYLAPELVVDGRSDARADVYASGVVLYELLTGRKPHEGESPIQVAYRHVHHDVPLPSLLQPGIPDYVDALVARATSRDRDQRPADATVLLHHLHRVEQALREGLGSDPELAADLRPRPVPETRSEYDDPGNDTTPEPFDASALALLTEVDPRDSGLVDDGSPDRTTALERHPVHPSAPAPVEPVGGPVTEPMRTTPADGPRAEAPTSAVPVAPAPGRTPGTSPAKSPSKVAPVATTARRRSVRGPLVLLLTVLLLAGVAGGAYWFGWARYTTTPGVLTLDEAAATSKLEDAGLDVAIGDPAYSENVDPGLVISTDPGPGGKVLSGGTVTLVLSLGPERYDVPDLAGRTEDQAQDALAATNLAFGKSVGRWSETVPEGQVIRTSPKTGTTLKPGALVDLVLSRGRKPLTIKDWTGKSYDAAKAALEGRKLQVTVTDEQYSDTVAEGDVISQDPATGTLYKGDTVSFVVSLGPELVEVPRVRAMGVEAATELLEGLGFVVETEQADNYLGLGFVFSSDPSQGDEVPKGSTITLFLI</sequence>
<keyword evidence="10" id="KW-0812">Transmembrane</keyword>
<dbReference type="InterPro" id="IPR011009">
    <property type="entry name" value="Kinase-like_dom_sf"/>
</dbReference>
<feature type="compositionally biased region" description="Basic and acidic residues" evidence="9">
    <location>
        <begin position="311"/>
        <end position="325"/>
    </location>
</feature>
<dbReference type="CDD" id="cd06577">
    <property type="entry name" value="PASTA_pknB"/>
    <property type="match status" value="3"/>
</dbReference>
<evidence type="ECO:0000256" key="5">
    <source>
        <dbReference type="ARBA" id="ARBA00022777"/>
    </source>
</evidence>
<dbReference type="PROSITE" id="PS00108">
    <property type="entry name" value="PROTEIN_KINASE_ST"/>
    <property type="match status" value="1"/>
</dbReference>
<gene>
    <name evidence="13" type="ORF">EUA93_15085</name>
</gene>
<comment type="caution">
    <text evidence="13">The sequence shown here is derived from an EMBL/GenBank/DDBJ whole genome shotgun (WGS) entry which is preliminary data.</text>
</comment>
<dbReference type="Pfam" id="PF00069">
    <property type="entry name" value="Pkinase"/>
    <property type="match status" value="1"/>
</dbReference>
<dbReference type="PROSITE" id="PS50011">
    <property type="entry name" value="PROTEIN_KINASE_DOM"/>
    <property type="match status" value="1"/>
</dbReference>
<dbReference type="Gene3D" id="3.30.200.20">
    <property type="entry name" value="Phosphorylase Kinase, domain 1"/>
    <property type="match status" value="1"/>
</dbReference>
<evidence type="ECO:0000256" key="8">
    <source>
        <dbReference type="ARBA" id="ARBA00048679"/>
    </source>
</evidence>
<feature type="domain" description="PASTA" evidence="12">
    <location>
        <begin position="466"/>
        <end position="533"/>
    </location>
</feature>
<dbReference type="InterPro" id="IPR000719">
    <property type="entry name" value="Prot_kinase_dom"/>
</dbReference>
<feature type="domain" description="PASTA" evidence="12">
    <location>
        <begin position="669"/>
        <end position="733"/>
    </location>
</feature>
<dbReference type="Pfam" id="PF03793">
    <property type="entry name" value="PASTA"/>
    <property type="match status" value="4"/>
</dbReference>
<dbReference type="PANTHER" id="PTHR43289:SF34">
    <property type="entry name" value="SERINE_THREONINE-PROTEIN KINASE YBDM-RELATED"/>
    <property type="match status" value="1"/>
</dbReference>
<dbReference type="PANTHER" id="PTHR43289">
    <property type="entry name" value="MITOGEN-ACTIVATED PROTEIN KINASE KINASE KINASE 20-RELATED"/>
    <property type="match status" value="1"/>
</dbReference>
<keyword evidence="10" id="KW-1133">Transmembrane helix</keyword>
<keyword evidence="3" id="KW-0808">Transferase</keyword>
<evidence type="ECO:0000256" key="3">
    <source>
        <dbReference type="ARBA" id="ARBA00022679"/>
    </source>
</evidence>
<name>A0A4Q2S1W6_9ACTN</name>
<evidence type="ECO:0000313" key="13">
    <source>
        <dbReference type="EMBL" id="RYB95547.1"/>
    </source>
</evidence>
<accession>A0A4Q2S1W6</accession>
<dbReference type="GO" id="GO:0005524">
    <property type="term" value="F:ATP binding"/>
    <property type="evidence" value="ECO:0007669"/>
    <property type="project" value="UniProtKB-KW"/>
</dbReference>
<dbReference type="GO" id="GO:0045717">
    <property type="term" value="P:negative regulation of fatty acid biosynthetic process"/>
    <property type="evidence" value="ECO:0007669"/>
    <property type="project" value="UniProtKB-ARBA"/>
</dbReference>
<evidence type="ECO:0000256" key="10">
    <source>
        <dbReference type="SAM" id="Phobius"/>
    </source>
</evidence>
<dbReference type="SMART" id="SM00220">
    <property type="entry name" value="S_TKc"/>
    <property type="match status" value="1"/>
</dbReference>
<keyword evidence="2" id="KW-0723">Serine/threonine-protein kinase</keyword>
<keyword evidence="14" id="KW-1185">Reference proteome</keyword>
<dbReference type="EC" id="2.7.11.1" evidence="1"/>
<protein>
    <recommendedName>
        <fullName evidence="1">non-specific serine/threonine protein kinase</fullName>
        <ecNumber evidence="1">2.7.11.1</ecNumber>
    </recommendedName>
</protein>
<feature type="transmembrane region" description="Helical" evidence="10">
    <location>
        <begin position="445"/>
        <end position="466"/>
    </location>
</feature>
<feature type="domain" description="PASTA" evidence="12">
    <location>
        <begin position="534"/>
        <end position="601"/>
    </location>
</feature>
<evidence type="ECO:0000259" key="11">
    <source>
        <dbReference type="PROSITE" id="PS50011"/>
    </source>
</evidence>
<dbReference type="FunFam" id="1.10.510.10:FF:000021">
    <property type="entry name" value="Serine/threonine protein kinase"/>
    <property type="match status" value="1"/>
</dbReference>
<keyword evidence="5 13" id="KW-0418">Kinase</keyword>
<evidence type="ECO:0000313" key="14">
    <source>
        <dbReference type="Proteomes" id="UP000294071"/>
    </source>
</evidence>
<dbReference type="AlphaFoldDB" id="A0A4Q2S1W6"/>
<dbReference type="SUPFAM" id="SSF56112">
    <property type="entry name" value="Protein kinase-like (PK-like)"/>
    <property type="match status" value="1"/>
</dbReference>
<keyword evidence="4" id="KW-0547">Nucleotide-binding</keyword>
<evidence type="ECO:0000256" key="9">
    <source>
        <dbReference type="SAM" id="MobiDB-lite"/>
    </source>
</evidence>
<evidence type="ECO:0000259" key="12">
    <source>
        <dbReference type="PROSITE" id="PS51178"/>
    </source>
</evidence>
<dbReference type="OrthoDB" id="9762169at2"/>
<comment type="catalytic activity">
    <reaction evidence="8">
        <text>L-seryl-[protein] + ATP = O-phospho-L-seryl-[protein] + ADP + H(+)</text>
        <dbReference type="Rhea" id="RHEA:17989"/>
        <dbReference type="Rhea" id="RHEA-COMP:9863"/>
        <dbReference type="Rhea" id="RHEA-COMP:11604"/>
        <dbReference type="ChEBI" id="CHEBI:15378"/>
        <dbReference type="ChEBI" id="CHEBI:29999"/>
        <dbReference type="ChEBI" id="CHEBI:30616"/>
        <dbReference type="ChEBI" id="CHEBI:83421"/>
        <dbReference type="ChEBI" id="CHEBI:456216"/>
        <dbReference type="EC" id="2.7.11.1"/>
    </reaction>
</comment>
<dbReference type="EMBL" id="SDWT01000001">
    <property type="protein sequence ID" value="RYB95547.1"/>
    <property type="molecule type" value="Genomic_DNA"/>
</dbReference>
<feature type="compositionally biased region" description="Low complexity" evidence="9">
    <location>
        <begin position="381"/>
        <end position="390"/>
    </location>
</feature>
<evidence type="ECO:0000256" key="1">
    <source>
        <dbReference type="ARBA" id="ARBA00012513"/>
    </source>
</evidence>
<evidence type="ECO:0000256" key="7">
    <source>
        <dbReference type="ARBA" id="ARBA00047899"/>
    </source>
</evidence>
<feature type="domain" description="Protein kinase" evidence="11">
    <location>
        <begin position="27"/>
        <end position="293"/>
    </location>
</feature>
<dbReference type="InterPro" id="IPR005543">
    <property type="entry name" value="PASTA_dom"/>
</dbReference>
<dbReference type="FunFam" id="3.30.200.20:FF:000035">
    <property type="entry name" value="Serine/threonine protein kinase Stk1"/>
    <property type="match status" value="1"/>
</dbReference>
<dbReference type="InterPro" id="IPR008271">
    <property type="entry name" value="Ser/Thr_kinase_AS"/>
</dbReference>
<dbReference type="SMART" id="SM00740">
    <property type="entry name" value="PASTA"/>
    <property type="match status" value="4"/>
</dbReference>
<dbReference type="Gene3D" id="1.10.510.10">
    <property type="entry name" value="Transferase(Phosphotransferase) domain 1"/>
    <property type="match status" value="1"/>
</dbReference>
<evidence type="ECO:0000256" key="2">
    <source>
        <dbReference type="ARBA" id="ARBA00022527"/>
    </source>
</evidence>
<comment type="catalytic activity">
    <reaction evidence="7">
        <text>L-threonyl-[protein] + ATP = O-phospho-L-threonyl-[protein] + ADP + H(+)</text>
        <dbReference type="Rhea" id="RHEA:46608"/>
        <dbReference type="Rhea" id="RHEA-COMP:11060"/>
        <dbReference type="Rhea" id="RHEA-COMP:11605"/>
        <dbReference type="ChEBI" id="CHEBI:15378"/>
        <dbReference type="ChEBI" id="CHEBI:30013"/>
        <dbReference type="ChEBI" id="CHEBI:30616"/>
        <dbReference type="ChEBI" id="CHEBI:61977"/>
        <dbReference type="ChEBI" id="CHEBI:456216"/>
        <dbReference type="EC" id="2.7.11.1"/>
    </reaction>
</comment>